<dbReference type="EMBL" id="JAYMYS010000002">
    <property type="protein sequence ID" value="KAK7405945.1"/>
    <property type="molecule type" value="Genomic_DNA"/>
</dbReference>
<organism evidence="1 2">
    <name type="scientific">Psophocarpus tetragonolobus</name>
    <name type="common">Winged bean</name>
    <name type="synonym">Dolichos tetragonolobus</name>
    <dbReference type="NCBI Taxonomy" id="3891"/>
    <lineage>
        <taxon>Eukaryota</taxon>
        <taxon>Viridiplantae</taxon>
        <taxon>Streptophyta</taxon>
        <taxon>Embryophyta</taxon>
        <taxon>Tracheophyta</taxon>
        <taxon>Spermatophyta</taxon>
        <taxon>Magnoliopsida</taxon>
        <taxon>eudicotyledons</taxon>
        <taxon>Gunneridae</taxon>
        <taxon>Pentapetalae</taxon>
        <taxon>rosids</taxon>
        <taxon>fabids</taxon>
        <taxon>Fabales</taxon>
        <taxon>Fabaceae</taxon>
        <taxon>Papilionoideae</taxon>
        <taxon>50 kb inversion clade</taxon>
        <taxon>NPAAA clade</taxon>
        <taxon>indigoferoid/millettioid clade</taxon>
        <taxon>Phaseoleae</taxon>
        <taxon>Psophocarpus</taxon>
    </lineage>
</organism>
<evidence type="ECO:0000313" key="2">
    <source>
        <dbReference type="Proteomes" id="UP001386955"/>
    </source>
</evidence>
<gene>
    <name evidence="1" type="ORF">VNO78_07557</name>
</gene>
<reference evidence="1 2" key="1">
    <citation type="submission" date="2024-01" db="EMBL/GenBank/DDBJ databases">
        <title>The genomes of 5 underutilized Papilionoideae crops provide insights into root nodulation and disease resistanc.</title>
        <authorList>
            <person name="Jiang F."/>
        </authorList>
    </citation>
    <scope>NUCLEOTIDE SEQUENCE [LARGE SCALE GENOMIC DNA]</scope>
    <source>
        <strain evidence="1">DUOXIRENSHENG_FW03</strain>
        <tissue evidence="1">Leaves</tissue>
    </source>
</reference>
<protein>
    <submittedName>
        <fullName evidence="1">Uncharacterized protein</fullName>
    </submittedName>
</protein>
<proteinExistence type="predicted"/>
<evidence type="ECO:0000313" key="1">
    <source>
        <dbReference type="EMBL" id="KAK7405945.1"/>
    </source>
</evidence>
<dbReference type="AlphaFoldDB" id="A0AAN9SUF1"/>
<keyword evidence="2" id="KW-1185">Reference proteome</keyword>
<comment type="caution">
    <text evidence="1">The sequence shown here is derived from an EMBL/GenBank/DDBJ whole genome shotgun (WGS) entry which is preliminary data.</text>
</comment>
<name>A0AAN9SUF1_PSOTE</name>
<sequence length="74" mass="8221">MNTGRIKEMIKLMWVFAVQLHELESMLFLQGLVSIGGLGHGRIASPLTVNLTSPDSKWGDFHAPNCLSYGGEYR</sequence>
<dbReference type="Proteomes" id="UP001386955">
    <property type="component" value="Unassembled WGS sequence"/>
</dbReference>
<accession>A0AAN9SUF1</accession>